<sequence>MNNICEQQPVSAFINYFPKKLKRKHQYTSLNLAYCKQIIRAQLSGNIVLPHGLGLSQAHYQALRKAINDADLMHKEIEWYNEDWAFIRERAEFCTELFSFKEQERNELILLLSEYGNKNDPSSALMAIIVATACLTQFHLWESLGLSDRAQLGKLIQYNFPELYALNSNNMRWKRFFYKQLCEQGGDYLCKAPSCTECRSYAQCFA</sequence>
<proteinExistence type="predicted"/>
<gene>
    <name evidence="1" type="ORF">GCM10007916_36020</name>
</gene>
<comment type="caution">
    <text evidence="1">The sequence shown here is derived from an EMBL/GenBank/DDBJ whole genome shotgun (WGS) entry which is preliminary data.</text>
</comment>
<accession>A0ABQ6E5D4</accession>
<protein>
    <recommendedName>
        <fullName evidence="3">Nitrogen fixation protein NifQ</fullName>
    </recommendedName>
</protein>
<evidence type="ECO:0008006" key="3">
    <source>
        <dbReference type="Google" id="ProtNLM"/>
    </source>
</evidence>
<dbReference type="RefSeq" id="WP_284205636.1">
    <property type="nucleotide sequence ID" value="NZ_BSPQ01000026.1"/>
</dbReference>
<dbReference type="InterPro" id="IPR006975">
    <property type="entry name" value="NifQ"/>
</dbReference>
<name>A0ABQ6E5D4_9GAMM</name>
<reference evidence="2" key="1">
    <citation type="journal article" date="2019" name="Int. J. Syst. Evol. Microbiol.">
        <title>The Global Catalogue of Microorganisms (GCM) 10K type strain sequencing project: providing services to taxonomists for standard genome sequencing and annotation.</title>
        <authorList>
            <consortium name="The Broad Institute Genomics Platform"/>
            <consortium name="The Broad Institute Genome Sequencing Center for Infectious Disease"/>
            <person name="Wu L."/>
            <person name="Ma J."/>
        </authorList>
    </citation>
    <scope>NUCLEOTIDE SEQUENCE [LARGE SCALE GENOMIC DNA]</scope>
    <source>
        <strain evidence="2">NBRC 103166</strain>
    </source>
</reference>
<dbReference type="Pfam" id="PF04891">
    <property type="entry name" value="NifQ"/>
    <property type="match status" value="1"/>
</dbReference>
<dbReference type="Proteomes" id="UP001157353">
    <property type="component" value="Unassembled WGS sequence"/>
</dbReference>
<organism evidence="1 2">
    <name type="scientific">Psychromonas marina</name>
    <dbReference type="NCBI Taxonomy" id="88364"/>
    <lineage>
        <taxon>Bacteria</taxon>
        <taxon>Pseudomonadati</taxon>
        <taxon>Pseudomonadota</taxon>
        <taxon>Gammaproteobacteria</taxon>
        <taxon>Alteromonadales</taxon>
        <taxon>Psychromonadaceae</taxon>
        <taxon>Psychromonas</taxon>
    </lineage>
</organism>
<dbReference type="EMBL" id="BSPQ01000026">
    <property type="protein sequence ID" value="GLS92530.1"/>
    <property type="molecule type" value="Genomic_DNA"/>
</dbReference>
<evidence type="ECO:0000313" key="2">
    <source>
        <dbReference type="Proteomes" id="UP001157353"/>
    </source>
</evidence>
<keyword evidence="2" id="KW-1185">Reference proteome</keyword>
<evidence type="ECO:0000313" key="1">
    <source>
        <dbReference type="EMBL" id="GLS92530.1"/>
    </source>
</evidence>